<evidence type="ECO:0000313" key="3">
    <source>
        <dbReference type="EMBL" id="QAY61097.1"/>
    </source>
</evidence>
<feature type="transmembrane region" description="Helical" evidence="2">
    <location>
        <begin position="81"/>
        <end position="103"/>
    </location>
</feature>
<feature type="compositionally biased region" description="Low complexity" evidence="1">
    <location>
        <begin position="43"/>
        <end position="57"/>
    </location>
</feature>
<keyword evidence="2" id="KW-1133">Transmembrane helix</keyword>
<dbReference type="AlphaFoldDB" id="A0A4P6ELJ7"/>
<dbReference type="KEGG" id="mprt:ET475_14635"/>
<gene>
    <name evidence="3" type="ORF">ET475_14635</name>
</gene>
<dbReference type="RefSeq" id="WP_129391869.1">
    <property type="nucleotide sequence ID" value="NZ_CP035494.1"/>
</dbReference>
<keyword evidence="2" id="KW-0472">Membrane</keyword>
<keyword evidence="4" id="KW-1185">Reference proteome</keyword>
<proteinExistence type="predicted"/>
<dbReference type="Proteomes" id="UP000293995">
    <property type="component" value="Chromosome"/>
</dbReference>
<feature type="transmembrane region" description="Helical" evidence="2">
    <location>
        <begin position="153"/>
        <end position="172"/>
    </location>
</feature>
<feature type="region of interest" description="Disordered" evidence="1">
    <location>
        <begin position="1"/>
        <end position="57"/>
    </location>
</feature>
<name>A0A4P6ELJ7_9MICO</name>
<feature type="transmembrane region" description="Helical" evidence="2">
    <location>
        <begin position="123"/>
        <end position="141"/>
    </location>
</feature>
<evidence type="ECO:0000256" key="1">
    <source>
        <dbReference type="SAM" id="MobiDB-lite"/>
    </source>
</evidence>
<evidence type="ECO:0000313" key="4">
    <source>
        <dbReference type="Proteomes" id="UP000293995"/>
    </source>
</evidence>
<sequence length="174" mass="18149">MAPDPHTPDDDDALRWDGDDEPQTVLPAGWVAKGKGAERVTSTDDQTQDAASDASSAAGIAPVDDAVDAVDEAGSAALGNAALIGLGVLGGVYLLFTIGWIIGGLRLQGVATYLVSPAASVPAVWLAALAPVIWFGTTLWLTRRTRTWLRFTWLIVGAVLLVPWPFALLGGMGQ</sequence>
<keyword evidence="2" id="KW-0812">Transmembrane</keyword>
<accession>A0A4P6ELJ7</accession>
<protein>
    <submittedName>
        <fullName evidence="3">DNA polymerase III subunit gamma/tau</fullName>
    </submittedName>
</protein>
<organism evidence="3 4">
    <name type="scientific">Microbacterium protaetiae</name>
    <dbReference type="NCBI Taxonomy" id="2509458"/>
    <lineage>
        <taxon>Bacteria</taxon>
        <taxon>Bacillati</taxon>
        <taxon>Actinomycetota</taxon>
        <taxon>Actinomycetes</taxon>
        <taxon>Micrococcales</taxon>
        <taxon>Microbacteriaceae</taxon>
        <taxon>Microbacterium</taxon>
    </lineage>
</organism>
<dbReference type="EMBL" id="CP035494">
    <property type="protein sequence ID" value="QAY61097.1"/>
    <property type="molecule type" value="Genomic_DNA"/>
</dbReference>
<reference evidence="3 4" key="1">
    <citation type="submission" date="2019-01" db="EMBL/GenBank/DDBJ databases">
        <title>Genome sequencing of strain DFW100M-13.</title>
        <authorList>
            <person name="Heo J."/>
            <person name="Kim S.-J."/>
            <person name="Kim J.-S."/>
            <person name="Hong S.-B."/>
            <person name="Kwon S.-W."/>
        </authorList>
    </citation>
    <scope>NUCLEOTIDE SEQUENCE [LARGE SCALE GENOMIC DNA]</scope>
    <source>
        <strain evidence="3 4">DFW100M-13</strain>
    </source>
</reference>
<evidence type="ECO:0000256" key="2">
    <source>
        <dbReference type="SAM" id="Phobius"/>
    </source>
</evidence>